<accession>A0ABS8SHK9</accession>
<keyword evidence="2" id="KW-1185">Reference proteome</keyword>
<dbReference type="EMBL" id="JACEIK010000511">
    <property type="protein sequence ID" value="MCD7458305.1"/>
    <property type="molecule type" value="Genomic_DNA"/>
</dbReference>
<reference evidence="1 2" key="1">
    <citation type="journal article" date="2021" name="BMC Genomics">
        <title>Datura genome reveals duplications of psychoactive alkaloid biosynthetic genes and high mutation rate following tissue culture.</title>
        <authorList>
            <person name="Rajewski A."/>
            <person name="Carter-House D."/>
            <person name="Stajich J."/>
            <person name="Litt A."/>
        </authorList>
    </citation>
    <scope>NUCLEOTIDE SEQUENCE [LARGE SCALE GENOMIC DNA]</scope>
    <source>
        <strain evidence="1">AR-01</strain>
    </source>
</reference>
<organism evidence="1 2">
    <name type="scientific">Datura stramonium</name>
    <name type="common">Jimsonweed</name>
    <name type="synonym">Common thornapple</name>
    <dbReference type="NCBI Taxonomy" id="4076"/>
    <lineage>
        <taxon>Eukaryota</taxon>
        <taxon>Viridiplantae</taxon>
        <taxon>Streptophyta</taxon>
        <taxon>Embryophyta</taxon>
        <taxon>Tracheophyta</taxon>
        <taxon>Spermatophyta</taxon>
        <taxon>Magnoliopsida</taxon>
        <taxon>eudicotyledons</taxon>
        <taxon>Gunneridae</taxon>
        <taxon>Pentapetalae</taxon>
        <taxon>asterids</taxon>
        <taxon>lamiids</taxon>
        <taxon>Solanales</taxon>
        <taxon>Solanaceae</taxon>
        <taxon>Solanoideae</taxon>
        <taxon>Datureae</taxon>
        <taxon>Datura</taxon>
    </lineage>
</organism>
<sequence length="72" mass="8076">MVGSVWVSLLEMAAMRELLEGLPKLPSSSRPSSTAIADLEGAHVELREDLEKEKKKRRSQDRLFVHTCKGVK</sequence>
<comment type="caution">
    <text evidence="1">The sequence shown here is derived from an EMBL/GenBank/DDBJ whole genome shotgun (WGS) entry which is preliminary data.</text>
</comment>
<name>A0ABS8SHK9_DATST</name>
<protein>
    <submittedName>
        <fullName evidence="1">Uncharacterized protein</fullName>
    </submittedName>
</protein>
<gene>
    <name evidence="1" type="ORF">HAX54_037833</name>
</gene>
<dbReference type="Proteomes" id="UP000823775">
    <property type="component" value="Unassembled WGS sequence"/>
</dbReference>
<evidence type="ECO:0000313" key="2">
    <source>
        <dbReference type="Proteomes" id="UP000823775"/>
    </source>
</evidence>
<proteinExistence type="predicted"/>
<feature type="non-terminal residue" evidence="1">
    <location>
        <position position="72"/>
    </location>
</feature>
<evidence type="ECO:0000313" key="1">
    <source>
        <dbReference type="EMBL" id="MCD7458305.1"/>
    </source>
</evidence>